<feature type="domain" description="Plastocyanin-like" evidence="4">
    <location>
        <begin position="336"/>
        <end position="434"/>
    </location>
</feature>
<dbReference type="EC" id="1.16.3.3" evidence="6"/>
<reference evidence="7" key="1">
    <citation type="journal article" date="2024" name="Int. J. Syst. Evol. Microbiol.">
        <title>Methylomarinovum tepidoasis sp. nov., a moderately thermophilic methanotroph of the family Methylothermaceae isolated from a deep-sea hydrothermal field.</title>
        <authorList>
            <person name="Hirayama H."/>
            <person name="Takaki Y."/>
            <person name="Abe M."/>
            <person name="Miyazaki M."/>
            <person name="Uematsu K."/>
            <person name="Matsui Y."/>
            <person name="Takai K."/>
        </authorList>
    </citation>
    <scope>NUCLEOTIDE SEQUENCE [LARGE SCALE GENOMIC DNA]</scope>
    <source>
        <strain evidence="7">IT-9</strain>
    </source>
</reference>
<dbReference type="Gene3D" id="2.60.40.420">
    <property type="entry name" value="Cupredoxins - blue copper proteins"/>
    <property type="match status" value="1"/>
</dbReference>
<dbReference type="RefSeq" id="WP_317706601.1">
    <property type="nucleotide sequence ID" value="NZ_AP024714.1"/>
</dbReference>
<dbReference type="InterPro" id="IPR011707">
    <property type="entry name" value="Cu-oxidase-like_N"/>
</dbReference>
<gene>
    <name evidence="6" type="ORF">MIT9_P1267</name>
</gene>
<keyword evidence="3" id="KW-0186">Copper</keyword>
<sequence length="551" mass="61701">MKPLRLSAYFLGILLSLGAAWLLFPGNATQAGLEAPPTVKWVPSLSETEPFCSFAHPEWRRAQTIEGVEIDEDPQCDPDNPYVIASVVKGTNNVTMPTLMKTRLAADAVVKENDRDGDGDPDVIHIRLEVGELNGSTPDGDFLIPGYRIAPGLTPGLWVFVPKMRGMATVDAVNLDANPLLRAPSPPIRVEQGDTVYLTLENTHYLPHTIHLHGVDHPYLKPNGEGNDGVPITSEKMLMPGERRTYPIRPRQPGAMLYHCHVQTDKHMLMGLQGLFIVEENRPNNWLQTFNVGAGKVRHPSRAVREKYAQEYDLHYQTLDKERYRPIQQYNDPRLVAKAMNRDYDITDADEDFFLVNGQSFPYTLRDSLIVVEPDQKVLLRVLNGHPETLALHLHGHKTTAIAADGVPLPSPVTRDVQDLAPAQRLDLVLDTHDDGLHSFGQGAWLMHDHTEKSVTSDGVGPGGDISLVIYRRFLDENGFPKLQGMDLVPFFNRWFYQKQVPAWARSKDWEIYSDPAPLPPDPVRVLLAGLSLGLALGLAFFAWREWREAS</sequence>
<evidence type="ECO:0000256" key="1">
    <source>
        <dbReference type="ARBA" id="ARBA00022723"/>
    </source>
</evidence>
<dbReference type="Pfam" id="PF07732">
    <property type="entry name" value="Cu-oxidase_3"/>
    <property type="match status" value="1"/>
</dbReference>
<dbReference type="GO" id="GO:0005507">
    <property type="term" value="F:copper ion binding"/>
    <property type="evidence" value="ECO:0007669"/>
    <property type="project" value="InterPro"/>
</dbReference>
<protein>
    <submittedName>
        <fullName evidence="6">Manganese oxidase</fullName>
        <ecNumber evidence="6">1.16.3.3</ecNumber>
    </submittedName>
</protein>
<evidence type="ECO:0000313" key="7">
    <source>
        <dbReference type="Proteomes" id="UP001321825"/>
    </source>
</evidence>
<dbReference type="PANTHER" id="PTHR11709:SF394">
    <property type="entry name" value="FI03373P-RELATED"/>
    <property type="match status" value="1"/>
</dbReference>
<accession>A0AAU9C6T2</accession>
<dbReference type="InterPro" id="IPR001117">
    <property type="entry name" value="Cu-oxidase_2nd"/>
</dbReference>
<dbReference type="KEGG" id="mcau:MIT9_P1267"/>
<dbReference type="EMBL" id="AP024714">
    <property type="protein sequence ID" value="BCX81689.1"/>
    <property type="molecule type" value="Genomic_DNA"/>
</dbReference>
<evidence type="ECO:0000256" key="2">
    <source>
        <dbReference type="ARBA" id="ARBA00023002"/>
    </source>
</evidence>
<dbReference type="GO" id="GO:0016491">
    <property type="term" value="F:oxidoreductase activity"/>
    <property type="evidence" value="ECO:0007669"/>
    <property type="project" value="UniProtKB-KW"/>
</dbReference>
<dbReference type="Pfam" id="PF00394">
    <property type="entry name" value="Cu-oxidase"/>
    <property type="match status" value="1"/>
</dbReference>
<evidence type="ECO:0000313" key="6">
    <source>
        <dbReference type="EMBL" id="BCX81689.1"/>
    </source>
</evidence>
<dbReference type="InterPro" id="IPR045087">
    <property type="entry name" value="Cu-oxidase_fam"/>
</dbReference>
<dbReference type="AlphaFoldDB" id="A0AAU9C6T2"/>
<keyword evidence="2 6" id="KW-0560">Oxidoreductase</keyword>
<keyword evidence="7" id="KW-1185">Reference proteome</keyword>
<organism evidence="6 7">
    <name type="scientific">Methylomarinovum caldicuralii</name>
    <dbReference type="NCBI Taxonomy" id="438856"/>
    <lineage>
        <taxon>Bacteria</taxon>
        <taxon>Pseudomonadati</taxon>
        <taxon>Pseudomonadota</taxon>
        <taxon>Gammaproteobacteria</taxon>
        <taxon>Methylococcales</taxon>
        <taxon>Methylothermaceae</taxon>
        <taxon>Methylomarinovum</taxon>
    </lineage>
</organism>
<dbReference type="InterPro" id="IPR008972">
    <property type="entry name" value="Cupredoxin"/>
</dbReference>
<dbReference type="Proteomes" id="UP001321825">
    <property type="component" value="Chromosome"/>
</dbReference>
<evidence type="ECO:0000259" key="5">
    <source>
        <dbReference type="Pfam" id="PF07732"/>
    </source>
</evidence>
<evidence type="ECO:0000259" key="4">
    <source>
        <dbReference type="Pfam" id="PF00394"/>
    </source>
</evidence>
<proteinExistence type="predicted"/>
<dbReference type="PANTHER" id="PTHR11709">
    <property type="entry name" value="MULTI-COPPER OXIDASE"/>
    <property type="match status" value="1"/>
</dbReference>
<evidence type="ECO:0000256" key="3">
    <source>
        <dbReference type="ARBA" id="ARBA00023008"/>
    </source>
</evidence>
<feature type="domain" description="Plastocyanin-like" evidence="5">
    <location>
        <begin position="183"/>
        <end position="281"/>
    </location>
</feature>
<keyword evidence="1" id="KW-0479">Metal-binding</keyword>
<name>A0AAU9C6T2_9GAMM</name>
<dbReference type="SUPFAM" id="SSF49503">
    <property type="entry name" value="Cupredoxins"/>
    <property type="match status" value="2"/>
</dbReference>